<reference evidence="1 2" key="1">
    <citation type="journal article" date="2018" name="G3 (Bethesda)">
        <title>Phylogenetic and Phylogenomic Definition of Rhizopus Species.</title>
        <authorList>
            <person name="Gryganskyi A.P."/>
            <person name="Golan J."/>
            <person name="Dolatabadi S."/>
            <person name="Mondo S."/>
            <person name="Robb S."/>
            <person name="Idnurm A."/>
            <person name="Muszewska A."/>
            <person name="Steczkiewicz K."/>
            <person name="Masonjones S."/>
            <person name="Liao H.L."/>
            <person name="Gajdeczka M.T."/>
            <person name="Anike F."/>
            <person name="Vuek A."/>
            <person name="Anishchenko I.M."/>
            <person name="Voigt K."/>
            <person name="de Hoog G.S."/>
            <person name="Smith M.E."/>
            <person name="Heitman J."/>
            <person name="Vilgalys R."/>
            <person name="Stajich J.E."/>
        </authorList>
    </citation>
    <scope>NUCLEOTIDE SEQUENCE [LARGE SCALE GENOMIC DNA]</scope>
    <source>
        <strain evidence="1 2">LSU 92-RS-03</strain>
    </source>
</reference>
<dbReference type="AlphaFoldDB" id="A0A367IQN1"/>
<dbReference type="EMBL" id="PJQM01006239">
    <property type="protein sequence ID" value="RCH80004.1"/>
    <property type="molecule type" value="Genomic_DNA"/>
</dbReference>
<sequence length="79" mass="9391">YVVADNTESMLFESLGEDNDEHKKEDTIKLLECSIRALKMEMEKMMSFFCYILKRKFLSYLYANDKLTMLITSVIDKNY</sequence>
<dbReference type="OrthoDB" id="2280511at2759"/>
<dbReference type="Proteomes" id="UP000253551">
    <property type="component" value="Unassembled WGS sequence"/>
</dbReference>
<proteinExistence type="predicted"/>
<organism evidence="1 2">
    <name type="scientific">Rhizopus stolonifer</name>
    <name type="common">Rhizopus nigricans</name>
    <dbReference type="NCBI Taxonomy" id="4846"/>
    <lineage>
        <taxon>Eukaryota</taxon>
        <taxon>Fungi</taxon>
        <taxon>Fungi incertae sedis</taxon>
        <taxon>Mucoromycota</taxon>
        <taxon>Mucoromycotina</taxon>
        <taxon>Mucoromycetes</taxon>
        <taxon>Mucorales</taxon>
        <taxon>Mucorineae</taxon>
        <taxon>Rhizopodaceae</taxon>
        <taxon>Rhizopus</taxon>
    </lineage>
</organism>
<feature type="non-terminal residue" evidence="1">
    <location>
        <position position="1"/>
    </location>
</feature>
<name>A0A367IQN1_RHIST</name>
<evidence type="ECO:0000313" key="1">
    <source>
        <dbReference type="EMBL" id="RCH80004.1"/>
    </source>
</evidence>
<accession>A0A367IQN1</accession>
<comment type="caution">
    <text evidence="1">The sequence shown here is derived from an EMBL/GenBank/DDBJ whole genome shotgun (WGS) entry which is preliminary data.</text>
</comment>
<evidence type="ECO:0000313" key="2">
    <source>
        <dbReference type="Proteomes" id="UP000253551"/>
    </source>
</evidence>
<keyword evidence="2" id="KW-1185">Reference proteome</keyword>
<gene>
    <name evidence="1" type="ORF">CU098_004771</name>
</gene>
<protein>
    <submittedName>
        <fullName evidence="1">Uncharacterized protein</fullName>
    </submittedName>
</protein>